<evidence type="ECO:0000313" key="3">
    <source>
        <dbReference type="Proteomes" id="UP000283269"/>
    </source>
</evidence>
<feature type="compositionally biased region" description="Basic and acidic residues" evidence="1">
    <location>
        <begin position="139"/>
        <end position="151"/>
    </location>
</feature>
<feature type="compositionally biased region" description="Basic and acidic residues" evidence="1">
    <location>
        <begin position="100"/>
        <end position="112"/>
    </location>
</feature>
<evidence type="ECO:0000256" key="1">
    <source>
        <dbReference type="SAM" id="MobiDB-lite"/>
    </source>
</evidence>
<comment type="caution">
    <text evidence="2">The sequence shown here is derived from an EMBL/GenBank/DDBJ whole genome shotgun (WGS) entry which is preliminary data.</text>
</comment>
<dbReference type="FunCoup" id="A0A409XFU4">
    <property type="interactions" value="137"/>
</dbReference>
<feature type="region of interest" description="Disordered" evidence="1">
    <location>
        <begin position="698"/>
        <end position="753"/>
    </location>
</feature>
<reference evidence="2 3" key="1">
    <citation type="journal article" date="2018" name="Evol. Lett.">
        <title>Horizontal gene cluster transfer increased hallucinogenic mushroom diversity.</title>
        <authorList>
            <person name="Reynolds H.T."/>
            <person name="Vijayakumar V."/>
            <person name="Gluck-Thaler E."/>
            <person name="Korotkin H.B."/>
            <person name="Matheny P.B."/>
            <person name="Slot J.C."/>
        </authorList>
    </citation>
    <scope>NUCLEOTIDE SEQUENCE [LARGE SCALE GENOMIC DNA]</scope>
    <source>
        <strain evidence="2 3">2631</strain>
    </source>
</reference>
<dbReference type="InterPro" id="IPR013943">
    <property type="entry name" value="Pet127"/>
</dbReference>
<accession>A0A409XFU4</accession>
<dbReference type="Proteomes" id="UP000283269">
    <property type="component" value="Unassembled WGS sequence"/>
</dbReference>
<dbReference type="Pfam" id="PF08634">
    <property type="entry name" value="Pet127"/>
    <property type="match status" value="1"/>
</dbReference>
<name>A0A409XFU4_PSICY</name>
<feature type="region of interest" description="Disordered" evidence="1">
    <location>
        <begin position="46"/>
        <end position="155"/>
    </location>
</feature>
<dbReference type="AlphaFoldDB" id="A0A409XFU4"/>
<feature type="compositionally biased region" description="Low complexity" evidence="1">
    <location>
        <begin position="179"/>
        <end position="188"/>
    </location>
</feature>
<dbReference type="STRING" id="93625.A0A409XFU4"/>
<evidence type="ECO:0000313" key="2">
    <source>
        <dbReference type="EMBL" id="PPQ89653.1"/>
    </source>
</evidence>
<dbReference type="PANTHER" id="PTHR31014:SF0">
    <property type="entry name" value="MITOCHONDRIAL TRANSLATION SYSTEM COMPONENT PET127-RELATED"/>
    <property type="match status" value="1"/>
</dbReference>
<gene>
    <name evidence="2" type="ORF">CVT25_013840</name>
</gene>
<protein>
    <recommendedName>
        <fullName evidence="4">Pet127-domain-containing protein</fullName>
    </recommendedName>
</protein>
<dbReference type="OrthoDB" id="10249045at2759"/>
<dbReference type="GO" id="GO:0005740">
    <property type="term" value="C:mitochondrial envelope"/>
    <property type="evidence" value="ECO:0007669"/>
    <property type="project" value="TreeGrafter"/>
</dbReference>
<keyword evidence="3" id="KW-1185">Reference proteome</keyword>
<dbReference type="GO" id="GO:0000964">
    <property type="term" value="P:mitochondrial RNA 5'-end processing"/>
    <property type="evidence" value="ECO:0007669"/>
    <property type="project" value="TreeGrafter"/>
</dbReference>
<dbReference type="EMBL" id="NHYD01001847">
    <property type="protein sequence ID" value="PPQ89653.1"/>
    <property type="molecule type" value="Genomic_DNA"/>
</dbReference>
<organism evidence="2 3">
    <name type="scientific">Psilocybe cyanescens</name>
    <dbReference type="NCBI Taxonomy" id="93625"/>
    <lineage>
        <taxon>Eukaryota</taxon>
        <taxon>Fungi</taxon>
        <taxon>Dikarya</taxon>
        <taxon>Basidiomycota</taxon>
        <taxon>Agaricomycotina</taxon>
        <taxon>Agaricomycetes</taxon>
        <taxon>Agaricomycetidae</taxon>
        <taxon>Agaricales</taxon>
        <taxon>Agaricineae</taxon>
        <taxon>Strophariaceae</taxon>
        <taxon>Psilocybe</taxon>
    </lineage>
</organism>
<dbReference type="PANTHER" id="PTHR31014">
    <property type="entry name" value="MITOCHONDRIAL TRANSLATION SYSTEM COMPONENT PET127-RELATED"/>
    <property type="match status" value="1"/>
</dbReference>
<dbReference type="InParanoid" id="A0A409XFU4"/>
<feature type="region of interest" description="Disordered" evidence="1">
    <location>
        <begin position="170"/>
        <end position="207"/>
    </location>
</feature>
<sequence length="753" mass="84942">MSLRAAASWLTSSPRYINASKLRPGEPSSTRSASYLQSLLAADKALDASDASSHSTLTSPPPSLLERLKDSGPEPGPSTFTDSTPKKQKRKAHVATKPALSKEKSHKFDALRNKLNGIAEKKNPIQRTFSKSSQKMHGRRQDRTPSEEHRNKFAQGEAKLGSGLVEETWQKEPWKASESEATGTSSGTVSNTERSYPPHSPPLSFLKEGRTVEETGSVLTDVAPVSEHHPIATLSHGLDRVLFNPGVHWLQDPRSHVYNFTPWLERIPKVNDFAFERLTGFISSSRDEDLRIMATQENKKFAGSTSSLSGMLSHIYFLLTEYKEIDATILSQHFQHEPTSFTPGQRMPAMVTLNYKDGIYAIDSQSTEWDDPDRNVLTWMGTLLENFVTKSPEEFNAFMRVESAPEQDNGKPVMKEAYRYSKENAGYMIKKQHGMLESFEKEYYDLIRSAFLKYSFQVRIGNMDGVLVAYHNTERIFGFQYISLDEMDERLLGSAPGVGNKLFNHSVRLLEAILEEVATFFPGQSANCVFETPQPGKFLEVYVQPVEWTADGEKPIKKLHVTVTHELNGQPARPNAALGATEAKWDINYKIERVDASDDIIRSDYYHMLKRKKRTLSLPSSVSLEDAEKYWEALSFGNTKSSEPKAFNPDSFALAQESVEKYRRLARAGRIEMMKKEELLAGQPKIVYGQGIYKPKFSPFFPEPSTEESQKTYTEPPKEQSTETLEEPVAEKSQEPFVERPIEESVETKQSSD</sequence>
<feature type="compositionally biased region" description="Basic and acidic residues" evidence="1">
    <location>
        <begin position="729"/>
        <end position="753"/>
    </location>
</feature>
<feature type="compositionally biased region" description="Low complexity" evidence="1">
    <location>
        <begin position="46"/>
        <end position="58"/>
    </location>
</feature>
<proteinExistence type="predicted"/>
<evidence type="ECO:0008006" key="4">
    <source>
        <dbReference type="Google" id="ProtNLM"/>
    </source>
</evidence>